<dbReference type="EMBL" id="GBXM01055360">
    <property type="protein sequence ID" value="JAH53217.1"/>
    <property type="molecule type" value="Transcribed_RNA"/>
</dbReference>
<protein>
    <submittedName>
        <fullName evidence="1">Uncharacterized protein</fullName>
    </submittedName>
</protein>
<reference evidence="1" key="2">
    <citation type="journal article" date="2015" name="Fish Shellfish Immunol.">
        <title>Early steps in the European eel (Anguilla anguilla)-Vibrio vulnificus interaction in the gills: Role of the RtxA13 toxin.</title>
        <authorList>
            <person name="Callol A."/>
            <person name="Pajuelo D."/>
            <person name="Ebbesson L."/>
            <person name="Teles M."/>
            <person name="MacKenzie S."/>
            <person name="Amaro C."/>
        </authorList>
    </citation>
    <scope>NUCLEOTIDE SEQUENCE</scope>
</reference>
<sequence length="30" mass="3412">MDWRPVQGIFLPLTQCILGQTPAPHNPDHE</sequence>
<organism evidence="1">
    <name type="scientific">Anguilla anguilla</name>
    <name type="common">European freshwater eel</name>
    <name type="synonym">Muraena anguilla</name>
    <dbReference type="NCBI Taxonomy" id="7936"/>
    <lineage>
        <taxon>Eukaryota</taxon>
        <taxon>Metazoa</taxon>
        <taxon>Chordata</taxon>
        <taxon>Craniata</taxon>
        <taxon>Vertebrata</taxon>
        <taxon>Euteleostomi</taxon>
        <taxon>Actinopterygii</taxon>
        <taxon>Neopterygii</taxon>
        <taxon>Teleostei</taxon>
        <taxon>Anguilliformes</taxon>
        <taxon>Anguillidae</taxon>
        <taxon>Anguilla</taxon>
    </lineage>
</organism>
<reference evidence="1" key="1">
    <citation type="submission" date="2014-11" db="EMBL/GenBank/DDBJ databases">
        <authorList>
            <person name="Amaro Gonzalez C."/>
        </authorList>
    </citation>
    <scope>NUCLEOTIDE SEQUENCE</scope>
</reference>
<name>A0A0E9TIC3_ANGAN</name>
<proteinExistence type="predicted"/>
<accession>A0A0E9TIC3</accession>
<evidence type="ECO:0000313" key="1">
    <source>
        <dbReference type="EMBL" id="JAH53217.1"/>
    </source>
</evidence>
<dbReference type="AlphaFoldDB" id="A0A0E9TIC3"/>